<dbReference type="OrthoDB" id="21474at2759"/>
<dbReference type="InterPro" id="IPR036236">
    <property type="entry name" value="Znf_C2H2_sf"/>
</dbReference>
<evidence type="ECO:0000256" key="1">
    <source>
        <dbReference type="ARBA" id="ARBA00004123"/>
    </source>
</evidence>
<keyword evidence="2" id="KW-0479">Metal-binding</keyword>
<dbReference type="FunFam" id="3.30.1490.490:FF:000001">
    <property type="entry name" value="cell growth-regulating nucleolar protein-like"/>
    <property type="match status" value="1"/>
</dbReference>
<evidence type="ECO:0000256" key="7">
    <source>
        <dbReference type="ARBA" id="ARBA00023242"/>
    </source>
</evidence>
<proteinExistence type="predicted"/>
<dbReference type="KEGG" id="tad:TRIADDRAFT_51055"/>
<dbReference type="GeneID" id="6758614"/>
<dbReference type="InParanoid" id="B3SAZ1"/>
<dbReference type="Pfam" id="PF08790">
    <property type="entry name" value="zf-LYAR"/>
    <property type="match status" value="1"/>
</dbReference>
<protein>
    <submittedName>
        <fullName evidence="12">Uncharacterized protein</fullName>
    </submittedName>
</protein>
<evidence type="ECO:0000259" key="11">
    <source>
        <dbReference type="Pfam" id="PF25879"/>
    </source>
</evidence>
<evidence type="ECO:0000313" key="12">
    <source>
        <dbReference type="EMBL" id="EDV20072.1"/>
    </source>
</evidence>
<dbReference type="PhylomeDB" id="B3SAZ1"/>
<dbReference type="GO" id="GO:0006364">
    <property type="term" value="P:rRNA processing"/>
    <property type="evidence" value="ECO:0000318"/>
    <property type="project" value="GO_Central"/>
</dbReference>
<sequence>MVAFTCNACGESVKKNKVEKHLMQCSGCSSLSCMDCGQSFYGDSYTNHTKCISEAEKYQGKLFQAKDKVNKGEKKQLDWTKNLQSMTASKNSTNPRINSIIQKIANFDNVPRKKKKFINFMKNSVKVYNEALLNQVWELFAASMNGTPDSAEPQEKGQVTTPARQEAVDLPKELPVNAISEEKKTKKVKKEKSSSNVETSSHVPNTSAEPDKENRKAKKRKLKENGEDSSKHGKKKKVSPVSDDTYSAEKPHTEKFNWKKTISRIVKSTEKGSISMKHLKKKVTS</sequence>
<dbReference type="GO" id="GO:0000122">
    <property type="term" value="P:negative regulation of transcription by RNA polymerase II"/>
    <property type="evidence" value="ECO:0000318"/>
    <property type="project" value="GO_Central"/>
</dbReference>
<feature type="region of interest" description="Disordered" evidence="9">
    <location>
        <begin position="147"/>
        <end position="255"/>
    </location>
</feature>
<dbReference type="GO" id="GO:0003677">
    <property type="term" value="F:DNA binding"/>
    <property type="evidence" value="ECO:0000318"/>
    <property type="project" value="GO_Central"/>
</dbReference>
<evidence type="ECO:0000256" key="6">
    <source>
        <dbReference type="ARBA" id="ARBA00023054"/>
    </source>
</evidence>
<evidence type="ECO:0000256" key="4">
    <source>
        <dbReference type="ARBA" id="ARBA00022771"/>
    </source>
</evidence>
<organism evidence="12 13">
    <name type="scientific">Trichoplax adhaerens</name>
    <name type="common">Trichoplax reptans</name>
    <dbReference type="NCBI Taxonomy" id="10228"/>
    <lineage>
        <taxon>Eukaryota</taxon>
        <taxon>Metazoa</taxon>
        <taxon>Placozoa</taxon>
        <taxon>Uniplacotomia</taxon>
        <taxon>Trichoplacea</taxon>
        <taxon>Trichoplacidae</taxon>
        <taxon>Trichoplax</taxon>
    </lineage>
</organism>
<evidence type="ECO:0000313" key="13">
    <source>
        <dbReference type="Proteomes" id="UP000009022"/>
    </source>
</evidence>
<name>B3SAZ1_TRIAD</name>
<reference evidence="12 13" key="1">
    <citation type="journal article" date="2008" name="Nature">
        <title>The Trichoplax genome and the nature of placozoans.</title>
        <authorList>
            <person name="Srivastava M."/>
            <person name="Begovic E."/>
            <person name="Chapman J."/>
            <person name="Putnam N.H."/>
            <person name="Hellsten U."/>
            <person name="Kawashima T."/>
            <person name="Kuo A."/>
            <person name="Mitros T."/>
            <person name="Salamov A."/>
            <person name="Carpenter M.L."/>
            <person name="Signorovitch A.Y."/>
            <person name="Moreno M.A."/>
            <person name="Kamm K."/>
            <person name="Grimwood J."/>
            <person name="Schmutz J."/>
            <person name="Shapiro H."/>
            <person name="Grigoriev I.V."/>
            <person name="Buss L.W."/>
            <person name="Schierwater B."/>
            <person name="Dellaporta S.L."/>
            <person name="Rokhsar D.S."/>
        </authorList>
    </citation>
    <scope>NUCLEOTIDE SEQUENCE [LARGE SCALE GENOMIC DNA]</scope>
    <source>
        <strain evidence="12 13">Grell-BS-1999</strain>
    </source>
</reference>
<keyword evidence="5" id="KW-0862">Zinc</keyword>
<dbReference type="InterPro" id="IPR039999">
    <property type="entry name" value="LYAR"/>
</dbReference>
<dbReference type="Gene3D" id="3.30.1490.490">
    <property type="match status" value="1"/>
</dbReference>
<dbReference type="PANTHER" id="PTHR13100">
    <property type="entry name" value="CELL GROWTH-REGULATING NUCLEOLAR PROTEIN LYAR"/>
    <property type="match status" value="1"/>
</dbReference>
<dbReference type="HOGENOM" id="CLU_057137_0_1_1"/>
<comment type="subcellular location">
    <subcellularLocation>
        <location evidence="1">Nucleus</location>
    </subcellularLocation>
</comment>
<dbReference type="GO" id="GO:0008270">
    <property type="term" value="F:zinc ion binding"/>
    <property type="evidence" value="ECO:0007669"/>
    <property type="project" value="UniProtKB-KW"/>
</dbReference>
<dbReference type="FunFam" id="1.10.10.2100:FF:000002">
    <property type="entry name" value="cell growth-regulating nucleolar protein-like"/>
    <property type="match status" value="1"/>
</dbReference>
<dbReference type="RefSeq" id="XP_002117456.1">
    <property type="nucleotide sequence ID" value="XM_002117420.1"/>
</dbReference>
<evidence type="ECO:0000256" key="5">
    <source>
        <dbReference type="ARBA" id="ARBA00022833"/>
    </source>
</evidence>
<evidence type="ECO:0000256" key="3">
    <source>
        <dbReference type="ARBA" id="ARBA00022737"/>
    </source>
</evidence>
<evidence type="ECO:0000259" key="10">
    <source>
        <dbReference type="Pfam" id="PF08790"/>
    </source>
</evidence>
<feature type="domain" description="Cell growth-regulating nucleolar protein-like winged helix" evidence="11">
    <location>
        <begin position="254"/>
        <end position="284"/>
    </location>
</feature>
<dbReference type="InterPro" id="IPR014898">
    <property type="entry name" value="Znf_C2H2_LYAR"/>
</dbReference>
<dbReference type="OMA" id="NHCGDSL"/>
<keyword evidence="7" id="KW-0539">Nucleus</keyword>
<dbReference type="PANTHER" id="PTHR13100:SF10">
    <property type="entry name" value="CELL GROWTH-REGULATING NUCLEOLAR PROTEIN"/>
    <property type="match status" value="1"/>
</dbReference>
<keyword evidence="13" id="KW-1185">Reference proteome</keyword>
<evidence type="ECO:0000256" key="9">
    <source>
        <dbReference type="SAM" id="MobiDB-lite"/>
    </source>
</evidence>
<dbReference type="GO" id="GO:0005730">
    <property type="term" value="C:nucleolus"/>
    <property type="evidence" value="ECO:0000318"/>
    <property type="project" value="GO_Central"/>
</dbReference>
<keyword evidence="4 8" id="KW-0863">Zinc-finger</keyword>
<dbReference type="PROSITE" id="PS51804">
    <property type="entry name" value="ZF_C2HC_LYAR"/>
    <property type="match status" value="2"/>
</dbReference>
<dbReference type="Gene3D" id="1.10.10.2100">
    <property type="match status" value="1"/>
</dbReference>
<dbReference type="Proteomes" id="UP000009022">
    <property type="component" value="Unassembled WGS sequence"/>
</dbReference>
<gene>
    <name evidence="12" type="ORF">TRIADDRAFT_51055</name>
</gene>
<dbReference type="CTD" id="6758614"/>
<dbReference type="Pfam" id="PF25879">
    <property type="entry name" value="WHD_LYAR"/>
    <property type="match status" value="1"/>
</dbReference>
<dbReference type="EMBL" id="DS985263">
    <property type="protein sequence ID" value="EDV20072.1"/>
    <property type="molecule type" value="Genomic_DNA"/>
</dbReference>
<keyword evidence="6" id="KW-0175">Coiled coil</keyword>
<dbReference type="FunCoup" id="B3SAZ1">
    <property type="interactions" value="842"/>
</dbReference>
<evidence type="ECO:0000256" key="8">
    <source>
        <dbReference type="PROSITE-ProRule" id="PRU01145"/>
    </source>
</evidence>
<evidence type="ECO:0000256" key="2">
    <source>
        <dbReference type="ARBA" id="ARBA00022723"/>
    </source>
</evidence>
<dbReference type="AlphaFoldDB" id="B3SAZ1"/>
<dbReference type="InterPro" id="IPR058719">
    <property type="entry name" value="WHD_LYAR"/>
</dbReference>
<dbReference type="eggNOG" id="KOG2186">
    <property type="taxonomic scope" value="Eukaryota"/>
</dbReference>
<dbReference type="SUPFAM" id="SSF57667">
    <property type="entry name" value="beta-beta-alpha zinc fingers"/>
    <property type="match status" value="2"/>
</dbReference>
<feature type="domain" description="Zinc finger C2H2 LYAR-type" evidence="10">
    <location>
        <begin position="31"/>
        <end position="58"/>
    </location>
</feature>
<accession>B3SAZ1</accession>
<dbReference type="STRING" id="10228.B3SAZ1"/>
<keyword evidence="3" id="KW-0677">Repeat</keyword>